<comment type="catalytic activity">
    <reaction evidence="1">
        <text>N(6)-[(R)-S(8)-aminomethyldihydrolipoyl]-L-lysyl-[protein] + (6S)-5,6,7,8-tetrahydrofolate = N(6)-[(R)-dihydrolipoyl]-L-lysyl-[protein] + (6R)-5,10-methylene-5,6,7,8-tetrahydrofolate + NH4(+)</text>
        <dbReference type="Rhea" id="RHEA:16945"/>
        <dbReference type="Rhea" id="RHEA-COMP:10475"/>
        <dbReference type="Rhea" id="RHEA-COMP:10492"/>
        <dbReference type="ChEBI" id="CHEBI:15636"/>
        <dbReference type="ChEBI" id="CHEBI:28938"/>
        <dbReference type="ChEBI" id="CHEBI:57453"/>
        <dbReference type="ChEBI" id="CHEBI:83100"/>
        <dbReference type="ChEBI" id="CHEBI:83143"/>
        <dbReference type="EC" id="2.1.2.10"/>
    </reaction>
</comment>
<dbReference type="Proteomes" id="UP000589552">
    <property type="component" value="Unassembled WGS sequence"/>
</dbReference>
<dbReference type="InterPro" id="IPR022903">
    <property type="entry name" value="GcvT_bac"/>
</dbReference>
<evidence type="ECO:0000313" key="6">
    <source>
        <dbReference type="EMBL" id="NMF08844.1"/>
    </source>
</evidence>
<evidence type="ECO:0000259" key="4">
    <source>
        <dbReference type="Pfam" id="PF01571"/>
    </source>
</evidence>
<feature type="domain" description="GCVT N-terminal" evidence="4">
    <location>
        <begin position="48"/>
        <end position="206"/>
    </location>
</feature>
<dbReference type="PANTHER" id="PTHR43757">
    <property type="entry name" value="AMINOMETHYLTRANSFERASE"/>
    <property type="match status" value="1"/>
</dbReference>
<evidence type="ECO:0000256" key="2">
    <source>
        <dbReference type="PIRSR" id="PIRSR006487-1"/>
    </source>
</evidence>
<feature type="domain" description="GCVT N-terminal" evidence="4">
    <location>
        <begin position="269"/>
        <end position="310"/>
    </location>
</feature>
<feature type="compositionally biased region" description="Gly residues" evidence="3">
    <location>
        <begin position="24"/>
        <end position="39"/>
    </location>
</feature>
<dbReference type="Gene3D" id="3.30.1360.120">
    <property type="entry name" value="Probable tRNA modification gtpase trme, domain 1"/>
    <property type="match status" value="2"/>
</dbReference>
<dbReference type="EMBL" id="JABAGA010000002">
    <property type="protein sequence ID" value="NMF08844.1"/>
    <property type="molecule type" value="Genomic_DNA"/>
</dbReference>
<dbReference type="InterPro" id="IPR013977">
    <property type="entry name" value="GcvT_C"/>
</dbReference>
<dbReference type="RefSeq" id="WP_168937509.1">
    <property type="nucleotide sequence ID" value="NZ_JABAGA010000002.1"/>
</dbReference>
<dbReference type="Pfam" id="PF08669">
    <property type="entry name" value="GCV_T_C"/>
    <property type="match status" value="1"/>
</dbReference>
<dbReference type="GO" id="GO:0008483">
    <property type="term" value="F:transaminase activity"/>
    <property type="evidence" value="ECO:0007669"/>
    <property type="project" value="UniProtKB-KW"/>
</dbReference>
<dbReference type="InterPro" id="IPR028896">
    <property type="entry name" value="GcvT/YgfZ/DmdA"/>
</dbReference>
<dbReference type="InterPro" id="IPR006222">
    <property type="entry name" value="GCVT_N"/>
</dbReference>
<dbReference type="PANTHER" id="PTHR43757:SF2">
    <property type="entry name" value="AMINOMETHYLTRANSFERASE, MITOCHONDRIAL"/>
    <property type="match status" value="1"/>
</dbReference>
<feature type="domain" description="GCVT N-terminal" evidence="4">
    <location>
        <begin position="337"/>
        <end position="377"/>
    </location>
</feature>
<feature type="domain" description="Aminomethyltransferase C-terminal" evidence="5">
    <location>
        <begin position="399"/>
        <end position="494"/>
    </location>
</feature>
<dbReference type="GO" id="GO:0019464">
    <property type="term" value="P:glycine decarboxylation via glycine cleavage system"/>
    <property type="evidence" value="ECO:0007669"/>
    <property type="project" value="UniProtKB-UniRule"/>
</dbReference>
<keyword evidence="1" id="KW-0808">Transferase</keyword>
<dbReference type="Gene3D" id="4.10.1250.10">
    <property type="entry name" value="Aminomethyltransferase fragment"/>
    <property type="match status" value="1"/>
</dbReference>
<dbReference type="SUPFAM" id="SSF101790">
    <property type="entry name" value="Aminomethyltransferase beta-barrel domain"/>
    <property type="match status" value="1"/>
</dbReference>
<dbReference type="EC" id="2.1.2.10" evidence="1"/>
<name>A0A7X9SVK1_9CORY</name>
<feature type="region of interest" description="Disordered" evidence="3">
    <location>
        <begin position="1"/>
        <end position="46"/>
    </location>
</feature>
<sequence length="496" mass="50198">MNNVIPLRPGDGPLRPDGDATGPAGAGAGAAGPDGGPAGTSGPKTTALHDLHTELGARFTDFGGWDMPLRYGKELEEHRAVRESAGVFDLSHMGEVRVTGRWAAALLDHALISNISAVPVGKAKYSMICAEDGGIIDDLIVYRIGEEEFLVVPNAGNAPAVVDELQKRRKDKGFGGYDCEVFDETAMTSLIAVQGPRAEEIVSAVVLPIIGMDTEAELAGEVPTVAGLGYYAAMLGVIRPGSTGDAAADGAAHGVSAATIRDGAAHMDGDINVMLARTGYTGEDGFEIFVPNGDARATWDAVMAAADRLGGGDGGGDGNGGDGDGGGDGNGGGPVAVPCGLACRDTLRLEAGMPLYGNELSRDVTPVDAGLGVLAATKSKDAFVGRDAIVAAKESGPAKVLVGLVGEGKRAARSGYPLLDADGNPIGEVTSGALSPTLGHPIALAYVDANAGIAAGLLTGDDPAKPTPIEGAGVTVDIRGKALPYAVVKLPFYKRT</sequence>
<dbReference type="Pfam" id="PF01571">
    <property type="entry name" value="GCV_T"/>
    <property type="match status" value="3"/>
</dbReference>
<evidence type="ECO:0000313" key="7">
    <source>
        <dbReference type="Proteomes" id="UP000589552"/>
    </source>
</evidence>
<evidence type="ECO:0000256" key="1">
    <source>
        <dbReference type="HAMAP-Rule" id="MF_00259"/>
    </source>
</evidence>
<dbReference type="GO" id="GO:0005829">
    <property type="term" value="C:cytosol"/>
    <property type="evidence" value="ECO:0007669"/>
    <property type="project" value="TreeGrafter"/>
</dbReference>
<dbReference type="PIRSF" id="PIRSF006487">
    <property type="entry name" value="GcvT"/>
    <property type="match status" value="1"/>
</dbReference>
<accession>A0A7X9SVK1</accession>
<protein>
    <recommendedName>
        <fullName evidence="1">Aminomethyltransferase</fullName>
        <ecNumber evidence="1">2.1.2.10</ecNumber>
    </recommendedName>
    <alternativeName>
        <fullName evidence="1">Glycine cleavage system T protein</fullName>
    </alternativeName>
</protein>
<gene>
    <name evidence="1" type="primary">gcvT</name>
    <name evidence="6" type="ORF">HF852_04355</name>
</gene>
<proteinExistence type="inferred from homology"/>
<dbReference type="GO" id="GO:0004047">
    <property type="term" value="F:aminomethyltransferase activity"/>
    <property type="evidence" value="ECO:0007669"/>
    <property type="project" value="UniProtKB-UniRule"/>
</dbReference>
<evidence type="ECO:0000256" key="3">
    <source>
        <dbReference type="SAM" id="MobiDB-lite"/>
    </source>
</evidence>
<dbReference type="InterPro" id="IPR027266">
    <property type="entry name" value="TrmE/GcvT-like"/>
</dbReference>
<dbReference type="SUPFAM" id="SSF103025">
    <property type="entry name" value="Folate-binding domain"/>
    <property type="match status" value="1"/>
</dbReference>
<dbReference type="InterPro" id="IPR029043">
    <property type="entry name" value="GcvT/YgfZ_C"/>
</dbReference>
<dbReference type="AlphaFoldDB" id="A0A7X9SVK1"/>
<comment type="similarity">
    <text evidence="1">Belongs to the GcvT family.</text>
</comment>
<evidence type="ECO:0000259" key="5">
    <source>
        <dbReference type="Pfam" id="PF08669"/>
    </source>
</evidence>
<organism evidence="6 7">
    <name type="scientific">Corynebacterium xerosis</name>
    <dbReference type="NCBI Taxonomy" id="1725"/>
    <lineage>
        <taxon>Bacteria</taxon>
        <taxon>Bacillati</taxon>
        <taxon>Actinomycetota</taxon>
        <taxon>Actinomycetes</taxon>
        <taxon>Mycobacteriales</taxon>
        <taxon>Corynebacteriaceae</taxon>
        <taxon>Corynebacterium</taxon>
    </lineage>
</organism>
<dbReference type="NCBIfam" id="NF001567">
    <property type="entry name" value="PRK00389.1"/>
    <property type="match status" value="1"/>
</dbReference>
<comment type="function">
    <text evidence="1">The glycine cleavage system catalyzes the degradation of glycine.</text>
</comment>
<feature type="binding site" evidence="2">
    <location>
        <position position="287"/>
    </location>
    <ligand>
        <name>substrate</name>
    </ligand>
</feature>
<comment type="subunit">
    <text evidence="1">The glycine cleavage system is composed of four proteins: P, T, L and H.</text>
</comment>
<comment type="caution">
    <text evidence="6">The sequence shown here is derived from an EMBL/GenBank/DDBJ whole genome shotgun (WGS) entry which is preliminary data.</text>
</comment>
<dbReference type="Gene3D" id="2.40.30.110">
    <property type="entry name" value="Aminomethyltransferase beta-barrel domains"/>
    <property type="match status" value="1"/>
</dbReference>
<dbReference type="HAMAP" id="MF_00259">
    <property type="entry name" value="GcvT"/>
    <property type="match status" value="1"/>
</dbReference>
<keyword evidence="1" id="KW-0032">Aminotransferase</keyword>
<reference evidence="6 7" key="1">
    <citation type="submission" date="2020-04" db="EMBL/GenBank/DDBJ databases">
        <authorList>
            <person name="Hitch T.C.A."/>
            <person name="Wylensek D."/>
            <person name="Clavel T."/>
        </authorList>
    </citation>
    <scope>NUCLEOTIDE SEQUENCE [LARGE SCALE GENOMIC DNA]</scope>
    <source>
        <strain evidence="6 7">BL-383-APC-2I</strain>
    </source>
</reference>